<dbReference type="PROSITE" id="PS50076">
    <property type="entry name" value="DNAJ_2"/>
    <property type="match status" value="1"/>
</dbReference>
<gene>
    <name evidence="8" type="ORF">LITE_LOCUS37196</name>
</gene>
<evidence type="ECO:0000259" key="7">
    <source>
        <dbReference type="PROSITE" id="PS50076"/>
    </source>
</evidence>
<dbReference type="PRINTS" id="PR00625">
    <property type="entry name" value="JDOMAIN"/>
</dbReference>
<proteinExistence type="predicted"/>
<sequence>MALLSSSPSVGPNKCVVVWGLRLQLFIDCRRSGGSPYQNLSKVLTAFPDSAFSEISNARQTLLISWNSIDAMDGNKDEALRCIAIAEEAIAAGNKQRALRFIRFAQRLNRDSSVDYLLAACEKLAPGDEAKSRGSSSSSSSCSNNPSSAGKSNYSEENLQLIRQINRTKDYYAILSVGKSCSPDEIRKSYRKLSLRVHPDKNKAPGAEEAFKKVCAAFKCLSDGESRRQYDHVGLVRGFGCSSSSSSSSHQRENVRPRRPTRRNGSSYRGYNGYYDDDDEVFGQYFNRNEGYRAYNPYRTTRGRETEHNAENVDHGGRTSCWFLLMQILPFLAIILVAYLAFTEPVYSLQPTESYRFLRKTEKHGVEFYVRSPSFDQSFPVGSTGRSDVEGSVVKDYKNLLWRYCHVEMQRRHWNKVLPTPNCNKLHNLELA</sequence>
<dbReference type="GO" id="GO:0030544">
    <property type="term" value="F:Hsp70 protein binding"/>
    <property type="evidence" value="ECO:0007669"/>
    <property type="project" value="TreeGrafter"/>
</dbReference>
<dbReference type="InterPro" id="IPR015399">
    <property type="entry name" value="DUF1977_DnaJ-like"/>
</dbReference>
<dbReference type="PANTHER" id="PTHR43908">
    <property type="entry name" value="AT29763P-RELATED"/>
    <property type="match status" value="1"/>
</dbReference>
<evidence type="ECO:0000256" key="6">
    <source>
        <dbReference type="SAM" id="Phobius"/>
    </source>
</evidence>
<evidence type="ECO:0000256" key="3">
    <source>
        <dbReference type="ARBA" id="ARBA00022989"/>
    </source>
</evidence>
<organism evidence="8 9">
    <name type="scientific">Linum tenue</name>
    <dbReference type="NCBI Taxonomy" id="586396"/>
    <lineage>
        <taxon>Eukaryota</taxon>
        <taxon>Viridiplantae</taxon>
        <taxon>Streptophyta</taxon>
        <taxon>Embryophyta</taxon>
        <taxon>Tracheophyta</taxon>
        <taxon>Spermatophyta</taxon>
        <taxon>Magnoliopsida</taxon>
        <taxon>eudicotyledons</taxon>
        <taxon>Gunneridae</taxon>
        <taxon>Pentapetalae</taxon>
        <taxon>rosids</taxon>
        <taxon>fabids</taxon>
        <taxon>Malpighiales</taxon>
        <taxon>Linaceae</taxon>
        <taxon>Linum</taxon>
    </lineage>
</organism>
<dbReference type="InterPro" id="IPR001623">
    <property type="entry name" value="DnaJ_domain"/>
</dbReference>
<dbReference type="Pfam" id="PF09320">
    <property type="entry name" value="DUF1977"/>
    <property type="match status" value="1"/>
</dbReference>
<feature type="transmembrane region" description="Helical" evidence="6">
    <location>
        <begin position="322"/>
        <end position="342"/>
    </location>
</feature>
<evidence type="ECO:0000313" key="9">
    <source>
        <dbReference type="Proteomes" id="UP001154282"/>
    </source>
</evidence>
<evidence type="ECO:0000256" key="5">
    <source>
        <dbReference type="SAM" id="MobiDB-lite"/>
    </source>
</evidence>
<evidence type="ECO:0000313" key="8">
    <source>
        <dbReference type="EMBL" id="CAI0466839.1"/>
    </source>
</evidence>
<dbReference type="GO" id="GO:0005789">
    <property type="term" value="C:endoplasmic reticulum membrane"/>
    <property type="evidence" value="ECO:0007669"/>
    <property type="project" value="TreeGrafter"/>
</dbReference>
<dbReference type="Gene3D" id="1.10.287.110">
    <property type="entry name" value="DnaJ domain"/>
    <property type="match status" value="1"/>
</dbReference>
<feature type="region of interest" description="Disordered" evidence="5">
    <location>
        <begin position="128"/>
        <end position="154"/>
    </location>
</feature>
<dbReference type="PANTHER" id="PTHR43908:SF5">
    <property type="entry name" value="CHAPERONE PROTEIN DNAJ 49"/>
    <property type="match status" value="1"/>
</dbReference>
<evidence type="ECO:0000256" key="1">
    <source>
        <dbReference type="ARBA" id="ARBA00004167"/>
    </source>
</evidence>
<keyword evidence="3 6" id="KW-1133">Transmembrane helix</keyword>
<keyword evidence="9" id="KW-1185">Reference proteome</keyword>
<dbReference type="InterPro" id="IPR036869">
    <property type="entry name" value="J_dom_sf"/>
</dbReference>
<keyword evidence="4 6" id="KW-0472">Membrane</keyword>
<feature type="domain" description="J" evidence="7">
    <location>
        <begin position="170"/>
        <end position="234"/>
    </location>
</feature>
<evidence type="ECO:0000256" key="2">
    <source>
        <dbReference type="ARBA" id="ARBA00022692"/>
    </source>
</evidence>
<dbReference type="AlphaFoldDB" id="A0AAV0P789"/>
<dbReference type="GO" id="GO:0071218">
    <property type="term" value="P:cellular response to misfolded protein"/>
    <property type="evidence" value="ECO:0007669"/>
    <property type="project" value="TreeGrafter"/>
</dbReference>
<reference evidence="8" key="1">
    <citation type="submission" date="2022-08" db="EMBL/GenBank/DDBJ databases">
        <authorList>
            <person name="Gutierrez-Valencia J."/>
        </authorList>
    </citation>
    <scope>NUCLEOTIDE SEQUENCE</scope>
</reference>
<dbReference type="Proteomes" id="UP001154282">
    <property type="component" value="Unassembled WGS sequence"/>
</dbReference>
<feature type="compositionally biased region" description="Low complexity" evidence="5">
    <location>
        <begin position="133"/>
        <end position="152"/>
    </location>
</feature>
<dbReference type="EMBL" id="CAMGYJ010000008">
    <property type="protein sequence ID" value="CAI0466839.1"/>
    <property type="molecule type" value="Genomic_DNA"/>
</dbReference>
<accession>A0AAV0P789</accession>
<comment type="subcellular location">
    <subcellularLocation>
        <location evidence="1">Membrane</location>
        <topology evidence="1">Single-pass membrane protein</topology>
    </subcellularLocation>
</comment>
<dbReference type="InterPro" id="IPR051100">
    <property type="entry name" value="DnaJ_subfamily_B/C"/>
</dbReference>
<dbReference type="SUPFAM" id="SSF46565">
    <property type="entry name" value="Chaperone J-domain"/>
    <property type="match status" value="1"/>
</dbReference>
<name>A0AAV0P789_9ROSI</name>
<dbReference type="Pfam" id="PF00226">
    <property type="entry name" value="DnaJ"/>
    <property type="match status" value="1"/>
</dbReference>
<dbReference type="SMART" id="SM00271">
    <property type="entry name" value="DnaJ"/>
    <property type="match status" value="1"/>
</dbReference>
<feature type="region of interest" description="Disordered" evidence="5">
    <location>
        <begin position="240"/>
        <end position="270"/>
    </location>
</feature>
<evidence type="ECO:0000256" key="4">
    <source>
        <dbReference type="ARBA" id="ARBA00023136"/>
    </source>
</evidence>
<comment type="caution">
    <text evidence="8">The sequence shown here is derived from an EMBL/GenBank/DDBJ whole genome shotgun (WGS) entry which is preliminary data.</text>
</comment>
<dbReference type="CDD" id="cd06257">
    <property type="entry name" value="DnaJ"/>
    <property type="match status" value="1"/>
</dbReference>
<keyword evidence="2 6" id="KW-0812">Transmembrane</keyword>
<protein>
    <recommendedName>
        <fullName evidence="7">J domain-containing protein</fullName>
    </recommendedName>
</protein>